<evidence type="ECO:0000313" key="3">
    <source>
        <dbReference type="Proteomes" id="UP000488506"/>
    </source>
</evidence>
<comment type="caution">
    <text evidence="2">The sequence shown here is derived from an EMBL/GenBank/DDBJ whole genome shotgun (WGS) entry which is preliminary data.</text>
</comment>
<accession>A0A833L3H6</accession>
<feature type="transmembrane region" description="Helical" evidence="1">
    <location>
        <begin position="6"/>
        <end position="25"/>
    </location>
</feature>
<evidence type="ECO:0000313" key="2">
    <source>
        <dbReference type="EMBL" id="KAF0134071.1"/>
    </source>
</evidence>
<organism evidence="2 3">
    <name type="scientific">Candidatus Saganbacteria bacterium</name>
    <dbReference type="NCBI Taxonomy" id="2575572"/>
    <lineage>
        <taxon>Bacteria</taxon>
        <taxon>Bacillati</taxon>
        <taxon>Saganbacteria</taxon>
    </lineage>
</organism>
<dbReference type="EMBL" id="WPAF01000013">
    <property type="protein sequence ID" value="KAF0134071.1"/>
    <property type="molecule type" value="Genomic_DNA"/>
</dbReference>
<proteinExistence type="predicted"/>
<dbReference type="Proteomes" id="UP000488506">
    <property type="component" value="Unassembled WGS sequence"/>
</dbReference>
<sequence>MDQLTILFIAVIVFAVVIFILFSFIQKGEKHKHA</sequence>
<evidence type="ECO:0000256" key="1">
    <source>
        <dbReference type="SAM" id="Phobius"/>
    </source>
</evidence>
<keyword evidence="1" id="KW-0812">Transmembrane</keyword>
<protein>
    <submittedName>
        <fullName evidence="2">Uncharacterized protein</fullName>
    </submittedName>
</protein>
<gene>
    <name evidence="2" type="ORF">FD145_925</name>
</gene>
<name>A0A833L3H6_UNCSA</name>
<reference evidence="2 3" key="1">
    <citation type="submission" date="2019-12" db="EMBL/GenBank/DDBJ databases">
        <authorList>
            <person name="Wolfe R."/>
            <person name="Danczak R."/>
            <person name="Wilkins M."/>
        </authorList>
    </citation>
    <scope>NUCLEOTIDE SEQUENCE [LARGE SCALE GENOMIC DNA]</scope>
    <source>
        <strain evidence="2">X2_MaxBin.013</strain>
    </source>
</reference>
<keyword evidence="1" id="KW-0472">Membrane</keyword>
<dbReference type="AlphaFoldDB" id="A0A833L3H6"/>
<keyword evidence="1" id="KW-1133">Transmembrane helix</keyword>